<dbReference type="AlphaFoldDB" id="A0A1Y2NP67"/>
<comment type="caution">
    <text evidence="2">The sequence shown here is derived from an EMBL/GenBank/DDBJ whole genome shotgun (WGS) entry which is preliminary data.</text>
</comment>
<evidence type="ECO:0000256" key="1">
    <source>
        <dbReference type="SAM" id="MobiDB-lite"/>
    </source>
</evidence>
<name>A0A1Y2NP67_STRFR</name>
<feature type="compositionally biased region" description="Polar residues" evidence="1">
    <location>
        <begin position="37"/>
        <end position="50"/>
    </location>
</feature>
<proteinExistence type="predicted"/>
<feature type="region of interest" description="Disordered" evidence="1">
    <location>
        <begin position="16"/>
        <end position="50"/>
    </location>
</feature>
<gene>
    <name evidence="2" type="ORF">BG846_05567</name>
</gene>
<dbReference type="Proteomes" id="UP000194318">
    <property type="component" value="Unassembled WGS sequence"/>
</dbReference>
<sequence length="86" mass="8938">MPDAVLAAVSRIERMRSSGRKGLPRTMPRAASWPARSGSSESGGSVWTMPSISSKKEKSLAWTVLKSASAQLTKRCSGGSAAAESG</sequence>
<dbReference type="EMBL" id="MIFZ01000343">
    <property type="protein sequence ID" value="OSY48837.1"/>
    <property type="molecule type" value="Genomic_DNA"/>
</dbReference>
<evidence type="ECO:0000313" key="2">
    <source>
        <dbReference type="EMBL" id="OSY48837.1"/>
    </source>
</evidence>
<protein>
    <submittedName>
        <fullName evidence="2">Uncharacterized protein</fullName>
    </submittedName>
</protein>
<accession>A0A1Y2NP67</accession>
<evidence type="ECO:0000313" key="3">
    <source>
        <dbReference type="Proteomes" id="UP000194318"/>
    </source>
</evidence>
<organism evidence="2 3">
    <name type="scientific">Streptomyces fradiae ATCC 10745 = DSM 40063</name>
    <dbReference type="NCBI Taxonomy" id="1319510"/>
    <lineage>
        <taxon>Bacteria</taxon>
        <taxon>Bacillati</taxon>
        <taxon>Actinomycetota</taxon>
        <taxon>Actinomycetes</taxon>
        <taxon>Kitasatosporales</taxon>
        <taxon>Streptomycetaceae</taxon>
        <taxon>Streptomyces</taxon>
    </lineage>
</organism>
<reference evidence="2 3" key="1">
    <citation type="submission" date="2016-09" db="EMBL/GenBank/DDBJ databases">
        <title>Streptomyces fradiae DSM40063, a candidate organism with high potential of specific P450 cytochromes.</title>
        <authorList>
            <person name="Grumaz C."/>
            <person name="Vainshtein Y."/>
            <person name="Kirstahler P."/>
            <person name="Sohn K."/>
        </authorList>
    </citation>
    <scope>NUCLEOTIDE SEQUENCE [LARGE SCALE GENOMIC DNA]</scope>
    <source>
        <strain evidence="2 3">DSM 40063</strain>
    </source>
</reference>